<dbReference type="PANTHER" id="PTHR35218">
    <property type="entry name" value="RNASE H DOMAIN-CONTAINING PROTEIN"/>
    <property type="match status" value="1"/>
</dbReference>
<feature type="domain" description="Endonuclease/exonuclease/phosphatase" evidence="2">
    <location>
        <begin position="4"/>
        <end position="222"/>
    </location>
</feature>
<dbReference type="Proteomes" id="UP001652660">
    <property type="component" value="Chromosome 2c"/>
</dbReference>
<evidence type="ECO:0008006" key="5">
    <source>
        <dbReference type="Google" id="ProtNLM"/>
    </source>
</evidence>
<evidence type="ECO:0000313" key="4">
    <source>
        <dbReference type="RefSeq" id="XP_071932406.1"/>
    </source>
</evidence>
<dbReference type="RefSeq" id="XP_071932406.1">
    <property type="nucleotide sequence ID" value="XM_072076305.1"/>
</dbReference>
<protein>
    <recommendedName>
        <fullName evidence="5">Reverse transcriptase domain-containing protein</fullName>
    </recommendedName>
</protein>
<dbReference type="InterPro" id="IPR005135">
    <property type="entry name" value="Endo/exonuclease/phosphatase"/>
</dbReference>
<dbReference type="GeneID" id="140035414"/>
<evidence type="ECO:0000259" key="2">
    <source>
        <dbReference type="Pfam" id="PF03372"/>
    </source>
</evidence>
<dbReference type="InterPro" id="IPR000477">
    <property type="entry name" value="RT_dom"/>
</dbReference>
<evidence type="ECO:0000259" key="1">
    <source>
        <dbReference type="Pfam" id="PF00078"/>
    </source>
</evidence>
<sequence>MSLLSWNCRELKNLRTVHELRSLIQRERLSIIFLIETKCSSRFVEKLKQQIGWFGIGVDAQGTSDGLALLWEKDLDISLNRFASNFIDAKVHMPNYTWRFTGFYGHPDASKRKYSWDSLRQLSTQSQLPWLCIGDYNEVLSQTEFQGSGPRNNWQIMNFHQALMDSNLHDVGYEGFTYTWCHSRTYPNTIRARLDRACATQDFVDLFPNSKLKHVHSIFSDHLPLVFSFENFTKFSKTKNETKRSKRFMFEAMWIKADDCENVIRQSWKSASADNACINLLKKTDECRMGLLQWSKSKFGNVGSAADDLRKKIAKLQQGILSDAVKSHIGTLTSQLEDILDQENTMWRQRSKTHWYREGDQNTAFFHAQASKRRKQNQINGLFNDAGQWCNSHDDLENIILDHFGAIFSSSKPSPEIIDAVLQRVQPKVSKRMNDSLMRTYSAFELNGVQFGYLQPQQGIRQGDPISPYLFLICAEAFSCLLQEVEACGKLSRVRVGQSGPKLSHLLFSDDTLLFGKATLQEARHIQDILQLYKEASGQEINLEKSAVVFSGNTDFST</sequence>
<keyword evidence="3" id="KW-1185">Reference proteome</keyword>
<reference evidence="4" key="1">
    <citation type="submission" date="2025-08" db="UniProtKB">
        <authorList>
            <consortium name="RefSeq"/>
        </authorList>
    </citation>
    <scope>IDENTIFICATION</scope>
    <source>
        <tissue evidence="4">Leaves</tissue>
    </source>
</reference>
<organism evidence="3 4">
    <name type="scientific">Coffea arabica</name>
    <name type="common">Arabian coffee</name>
    <dbReference type="NCBI Taxonomy" id="13443"/>
    <lineage>
        <taxon>Eukaryota</taxon>
        <taxon>Viridiplantae</taxon>
        <taxon>Streptophyta</taxon>
        <taxon>Embryophyta</taxon>
        <taxon>Tracheophyta</taxon>
        <taxon>Spermatophyta</taxon>
        <taxon>Magnoliopsida</taxon>
        <taxon>eudicotyledons</taxon>
        <taxon>Gunneridae</taxon>
        <taxon>Pentapetalae</taxon>
        <taxon>asterids</taxon>
        <taxon>lamiids</taxon>
        <taxon>Gentianales</taxon>
        <taxon>Rubiaceae</taxon>
        <taxon>Ixoroideae</taxon>
        <taxon>Gardenieae complex</taxon>
        <taxon>Bertiereae - Coffeeae clade</taxon>
        <taxon>Coffeeae</taxon>
        <taxon>Coffea</taxon>
    </lineage>
</organism>
<dbReference type="SUPFAM" id="SSF56219">
    <property type="entry name" value="DNase I-like"/>
    <property type="match status" value="1"/>
</dbReference>
<dbReference type="Gene3D" id="3.60.10.10">
    <property type="entry name" value="Endonuclease/exonuclease/phosphatase"/>
    <property type="match status" value="1"/>
</dbReference>
<dbReference type="Pfam" id="PF00078">
    <property type="entry name" value="RVT_1"/>
    <property type="match status" value="1"/>
</dbReference>
<evidence type="ECO:0000313" key="3">
    <source>
        <dbReference type="Proteomes" id="UP001652660"/>
    </source>
</evidence>
<gene>
    <name evidence="4" type="primary">LOC140035414</name>
</gene>
<name>A0ABM4WKU1_COFAR</name>
<accession>A0ABM4WKU1</accession>
<dbReference type="PANTHER" id="PTHR35218:SF9">
    <property type="entry name" value="ENDONUCLEASE_EXONUCLEASE_PHOSPHATASE DOMAIN-CONTAINING PROTEIN"/>
    <property type="match status" value="1"/>
</dbReference>
<dbReference type="Pfam" id="PF03372">
    <property type="entry name" value="Exo_endo_phos"/>
    <property type="match status" value="1"/>
</dbReference>
<dbReference type="InterPro" id="IPR036691">
    <property type="entry name" value="Endo/exonu/phosph_ase_sf"/>
</dbReference>
<proteinExistence type="predicted"/>
<feature type="domain" description="Reverse transcriptase" evidence="1">
    <location>
        <begin position="438"/>
        <end position="549"/>
    </location>
</feature>